<name>A0A517LE14_9PEZI</name>
<protein>
    <recommendedName>
        <fullName evidence="4">F-box domain-containing protein</fullName>
    </recommendedName>
</protein>
<gene>
    <name evidence="2" type="ORF">FKW77_007080</name>
</gene>
<feature type="region of interest" description="Disordered" evidence="1">
    <location>
        <begin position="15"/>
        <end position="42"/>
    </location>
</feature>
<evidence type="ECO:0000313" key="2">
    <source>
        <dbReference type="EMBL" id="QDS73885.1"/>
    </source>
</evidence>
<accession>A0A517LE14</accession>
<evidence type="ECO:0000256" key="1">
    <source>
        <dbReference type="SAM" id="MobiDB-lite"/>
    </source>
</evidence>
<dbReference type="EMBL" id="CP042194">
    <property type="protein sequence ID" value="QDS73885.1"/>
    <property type="molecule type" value="Genomic_DNA"/>
</dbReference>
<feature type="compositionally biased region" description="Basic and acidic residues" evidence="1">
    <location>
        <begin position="22"/>
        <end position="39"/>
    </location>
</feature>
<dbReference type="AlphaFoldDB" id="A0A517LE14"/>
<dbReference type="Proteomes" id="UP000316270">
    <property type="component" value="Chromosome 10"/>
</dbReference>
<evidence type="ECO:0008006" key="4">
    <source>
        <dbReference type="Google" id="ProtNLM"/>
    </source>
</evidence>
<sequence>MKKWNLARLRKLLHSSGSQQQRNHDEKRKSAPARGDDFIPHQGCSSEILERIATFLPIEDFRNFRLVNATIYNSTTHLFTRKHFEFQTVDFTFDGLKRLIEVSKH</sequence>
<evidence type="ECO:0000313" key="3">
    <source>
        <dbReference type="Proteomes" id="UP000316270"/>
    </source>
</evidence>
<organism evidence="2 3">
    <name type="scientific">Venturia effusa</name>
    <dbReference type="NCBI Taxonomy" id="50376"/>
    <lineage>
        <taxon>Eukaryota</taxon>
        <taxon>Fungi</taxon>
        <taxon>Dikarya</taxon>
        <taxon>Ascomycota</taxon>
        <taxon>Pezizomycotina</taxon>
        <taxon>Dothideomycetes</taxon>
        <taxon>Pleosporomycetidae</taxon>
        <taxon>Venturiales</taxon>
        <taxon>Venturiaceae</taxon>
        <taxon>Venturia</taxon>
    </lineage>
</organism>
<proteinExistence type="predicted"/>
<keyword evidence="3" id="KW-1185">Reference proteome</keyword>
<reference evidence="2 3" key="1">
    <citation type="submission" date="2019-07" db="EMBL/GenBank/DDBJ databases">
        <title>Finished genome of Venturia effusa.</title>
        <authorList>
            <person name="Young C.A."/>
            <person name="Cox M.P."/>
            <person name="Ganley A.R.D."/>
            <person name="David W.J."/>
        </authorList>
    </citation>
    <scope>NUCLEOTIDE SEQUENCE [LARGE SCALE GENOMIC DNA]</scope>
    <source>
        <strain evidence="3">albino</strain>
    </source>
</reference>